<proteinExistence type="predicted"/>
<dbReference type="Proteomes" id="UP001174347">
    <property type="component" value="Unassembled WGS sequence"/>
</dbReference>
<accession>A0ABT8Q3X8</accession>
<evidence type="ECO:0000313" key="1">
    <source>
        <dbReference type="EMBL" id="MDN8619705.1"/>
    </source>
</evidence>
<dbReference type="EMBL" id="JAUKFM010000002">
    <property type="protein sequence ID" value="MDN8619705.1"/>
    <property type="molecule type" value="Genomic_DNA"/>
</dbReference>
<protein>
    <recommendedName>
        <fullName evidence="3">Phage tail protein</fullName>
    </recommendedName>
</protein>
<reference evidence="1" key="1">
    <citation type="submission" date="2023-07" db="EMBL/GenBank/DDBJ databases">
        <title>Insights into the diversity of cutaneous corynebacteria.</title>
        <authorList>
            <person name="Bruggemann H."/>
            <person name="Poehlein A."/>
        </authorList>
    </citation>
    <scope>NUCLEOTIDE SEQUENCE</scope>
    <source>
        <strain evidence="1">P7_F1</strain>
    </source>
</reference>
<evidence type="ECO:0008006" key="3">
    <source>
        <dbReference type="Google" id="ProtNLM"/>
    </source>
</evidence>
<dbReference type="RefSeq" id="WP_023027886.1">
    <property type="nucleotide sequence ID" value="NZ_JAHXPA010000001.1"/>
</dbReference>
<comment type="caution">
    <text evidence="1">The sequence shown here is derived from an EMBL/GenBank/DDBJ whole genome shotgun (WGS) entry which is preliminary data.</text>
</comment>
<keyword evidence="2" id="KW-1185">Reference proteome</keyword>
<organism evidence="1 2">
    <name type="scientific">Corynebacterium kefirresidentii</name>
    <dbReference type="NCBI Taxonomy" id="1979527"/>
    <lineage>
        <taxon>Bacteria</taxon>
        <taxon>Bacillati</taxon>
        <taxon>Actinomycetota</taxon>
        <taxon>Actinomycetes</taxon>
        <taxon>Mycobacteriales</taxon>
        <taxon>Corynebacteriaceae</taxon>
        <taxon>Corynebacterium</taxon>
    </lineage>
</organism>
<gene>
    <name evidence="1" type="ORF">Q0N36_03780</name>
</gene>
<name>A0ABT8Q3X8_9CORY</name>
<evidence type="ECO:0000313" key="2">
    <source>
        <dbReference type="Proteomes" id="UP001174347"/>
    </source>
</evidence>
<sequence length="290" mass="32030">MDIQLTDYKGHTWHLAGAQEGDEGVTLHKISGTDGKLSDHPVPTTQHFPTHTYDTATPEPISPTLTVSITHTTSLTTETTIRRFLDGLDFYKPAILTFHQPRQPELQLFVHLESPIGLPEETAPTDTTTLEIHLTAQDGRYFGPEHTSTGITTIENTGQLPLWPTIHWKGLTARVTEDKNGPIILPPALGTTGLIYHTNPDTGGLITDTHGYPNHNAWATLRGVAWTRPIMPGDATTIDCHKCHIHWRNQYLQPWAQTGGIVSNARTSNNSNGRTWATASGRPHAIRLFD</sequence>